<dbReference type="PANTHER" id="PTHR11458:SF0">
    <property type="entry name" value="DELTA-AMINOLEVULINIC ACID DEHYDRATASE"/>
    <property type="match status" value="1"/>
</dbReference>
<evidence type="ECO:0000256" key="2">
    <source>
        <dbReference type="ARBA" id="ARBA00008055"/>
    </source>
</evidence>
<evidence type="ECO:0000313" key="15">
    <source>
        <dbReference type="EMBL" id="MBB5065029.1"/>
    </source>
</evidence>
<dbReference type="PRINTS" id="PR00144">
    <property type="entry name" value="DALDHYDRTASE"/>
</dbReference>
<evidence type="ECO:0000256" key="12">
    <source>
        <dbReference type="PIRSR" id="PIRSR001415-3"/>
    </source>
</evidence>
<evidence type="ECO:0000256" key="14">
    <source>
        <dbReference type="RuleBase" id="RU004161"/>
    </source>
</evidence>
<feature type="binding site" evidence="13">
    <location>
        <position position="267"/>
    </location>
    <ligand>
        <name>Mg(2+)</name>
        <dbReference type="ChEBI" id="CHEBI:18420"/>
    </ligand>
</feature>
<evidence type="ECO:0000256" key="10">
    <source>
        <dbReference type="PIRSR" id="PIRSR001415-1"/>
    </source>
</evidence>
<dbReference type="GO" id="GO:0005829">
    <property type="term" value="C:cytosol"/>
    <property type="evidence" value="ECO:0007669"/>
    <property type="project" value="TreeGrafter"/>
</dbReference>
<sequence>MLPAARTKDYGERIELRHTDSSRRKLESMHFPATRLRRLRSTPAMRSLVRETHLHPGAFLYPLFLCEGEGVRREVSSMPGVFNLSIDEAVKEAEQCAALGIGGLLLFGIPNEKDEQGSGAWAADGIVQRGLRAIKATKASASLVTIADVCLCEYTSHGHCGVVARDGEHYQIENDASIALLAKAAASLAEAGADIVAPSDMMDGRIGAMREALDAAGQQNTPIMSYASKFASAFYGPFREAADSTPQFGDRRTYQMDGANLREAMREIEQDIAEGADMLLMKPAMPYLDVIREARNSFDLPMGAYQVSGEYSMLHAAFQRGWLEPERAMLESLLGIRRAGADFIVTYFAKDAARIL</sequence>
<dbReference type="UniPathway" id="UPA00251">
    <property type="reaction ID" value="UER00318"/>
</dbReference>
<comment type="similarity">
    <text evidence="2 14">Belongs to the ALAD family.</text>
</comment>
<dbReference type="GO" id="GO:0004655">
    <property type="term" value="F:porphobilinogen synthase activity"/>
    <property type="evidence" value="ECO:0007669"/>
    <property type="project" value="UniProtKB-EC"/>
</dbReference>
<keyword evidence="5" id="KW-0350">Heme biosynthesis</keyword>
<protein>
    <recommendedName>
        <fullName evidence="4">Delta-aminolevulinic acid dehydratase</fullName>
        <ecNumber evidence="3">4.2.1.24</ecNumber>
    </recommendedName>
    <alternativeName>
        <fullName evidence="8">Porphobilinogen synthase</fullName>
    </alternativeName>
</protein>
<dbReference type="PANTHER" id="PTHR11458">
    <property type="entry name" value="DELTA-AMINOLEVULINIC ACID DEHYDRATASE"/>
    <property type="match status" value="1"/>
</dbReference>
<feature type="binding site" evidence="11">
    <location>
        <position position="308"/>
    </location>
    <ligand>
        <name>5-aminolevulinate</name>
        <dbReference type="ChEBI" id="CHEBI:356416"/>
        <label>2</label>
    </ligand>
</feature>
<evidence type="ECO:0000256" key="13">
    <source>
        <dbReference type="PIRSR" id="PIRSR001415-5"/>
    </source>
</evidence>
<evidence type="ECO:0000256" key="6">
    <source>
        <dbReference type="ARBA" id="ARBA00023239"/>
    </source>
</evidence>
<dbReference type="GO" id="GO:0008270">
    <property type="term" value="F:zinc ion binding"/>
    <property type="evidence" value="ECO:0007669"/>
    <property type="project" value="TreeGrafter"/>
</dbReference>
<dbReference type="EMBL" id="JACHIO010000014">
    <property type="protein sequence ID" value="MBB5065029.1"/>
    <property type="molecule type" value="Genomic_DNA"/>
</dbReference>
<dbReference type="Gene3D" id="3.20.20.70">
    <property type="entry name" value="Aldolase class I"/>
    <property type="match status" value="1"/>
</dbReference>
<proteinExistence type="inferred from homology"/>
<feature type="active site" description="Schiff-base intermediate with substrate" evidence="10">
    <location>
        <position position="282"/>
    </location>
</feature>
<dbReference type="SUPFAM" id="SSF51569">
    <property type="entry name" value="Aldolase"/>
    <property type="match status" value="1"/>
</dbReference>
<dbReference type="GO" id="GO:0006782">
    <property type="term" value="P:protoporphyrinogen IX biosynthetic process"/>
    <property type="evidence" value="ECO:0007669"/>
    <property type="project" value="UniProtKB-UniPathway"/>
</dbReference>
<dbReference type="NCBIfam" id="NF006762">
    <property type="entry name" value="PRK09283.1"/>
    <property type="match status" value="1"/>
</dbReference>
<keyword evidence="6 15" id="KW-0456">Lyase</keyword>
<evidence type="ECO:0000256" key="3">
    <source>
        <dbReference type="ARBA" id="ARBA00012053"/>
    </source>
</evidence>
<accession>A0A7W8EAY9</accession>
<evidence type="ECO:0000256" key="9">
    <source>
        <dbReference type="ARBA" id="ARBA00047651"/>
    </source>
</evidence>
<feature type="binding site" evidence="11">
    <location>
        <position position="347"/>
    </location>
    <ligand>
        <name>5-aminolevulinate</name>
        <dbReference type="ChEBI" id="CHEBI:356416"/>
        <label>2</label>
    </ligand>
</feature>
<dbReference type="FunFam" id="3.20.20.70:FF:000019">
    <property type="entry name" value="Delta-aminolevulinic acid dehydratase"/>
    <property type="match status" value="1"/>
</dbReference>
<feature type="binding site" evidence="11">
    <location>
        <position position="239"/>
    </location>
    <ligand>
        <name>5-aminolevulinate</name>
        <dbReference type="ChEBI" id="CHEBI:356416"/>
        <label>1</label>
    </ligand>
</feature>
<evidence type="ECO:0000256" key="7">
    <source>
        <dbReference type="ARBA" id="ARBA00023244"/>
    </source>
</evidence>
<dbReference type="InterPro" id="IPR013785">
    <property type="entry name" value="Aldolase_TIM"/>
</dbReference>
<evidence type="ECO:0000256" key="8">
    <source>
        <dbReference type="ARBA" id="ARBA00032837"/>
    </source>
</evidence>
<dbReference type="EC" id="4.2.1.24" evidence="3"/>
<feature type="binding site" evidence="12">
    <location>
        <position position="160"/>
    </location>
    <ligand>
        <name>Zn(2+)</name>
        <dbReference type="ChEBI" id="CHEBI:29105"/>
        <note>catalytic</note>
    </ligand>
</feature>
<feature type="binding site" evidence="11">
    <location>
        <position position="251"/>
    </location>
    <ligand>
        <name>5-aminolevulinate</name>
        <dbReference type="ChEBI" id="CHEBI:356416"/>
        <label>1</label>
    </ligand>
</feature>
<keyword evidence="12" id="KW-0479">Metal-binding</keyword>
<evidence type="ECO:0000256" key="11">
    <source>
        <dbReference type="PIRSR" id="PIRSR001415-2"/>
    </source>
</evidence>
<organism evidence="15 16">
    <name type="scientific">Granulicella mallensis</name>
    <dbReference type="NCBI Taxonomy" id="940614"/>
    <lineage>
        <taxon>Bacteria</taxon>
        <taxon>Pseudomonadati</taxon>
        <taxon>Acidobacteriota</taxon>
        <taxon>Terriglobia</taxon>
        <taxon>Terriglobales</taxon>
        <taxon>Acidobacteriaceae</taxon>
        <taxon>Granulicella</taxon>
    </lineage>
</organism>
<reference evidence="15 16" key="1">
    <citation type="submission" date="2020-08" db="EMBL/GenBank/DDBJ databases">
        <title>Genomic Encyclopedia of Type Strains, Phase IV (KMG-V): Genome sequencing to study the core and pangenomes of soil and plant-associated prokaryotes.</title>
        <authorList>
            <person name="Whitman W."/>
        </authorList>
    </citation>
    <scope>NUCLEOTIDE SEQUENCE [LARGE SCALE GENOMIC DNA]</scope>
    <source>
        <strain evidence="15 16">X5P3</strain>
    </source>
</reference>
<dbReference type="Pfam" id="PF00490">
    <property type="entry name" value="ALAD"/>
    <property type="match status" value="1"/>
</dbReference>
<keyword evidence="7" id="KW-0627">Porphyrin biosynthesis</keyword>
<dbReference type="SMART" id="SM01004">
    <property type="entry name" value="ALAD"/>
    <property type="match status" value="1"/>
</dbReference>
<gene>
    <name evidence="15" type="ORF">HDF15_003392</name>
</gene>
<evidence type="ECO:0000256" key="1">
    <source>
        <dbReference type="ARBA" id="ARBA00004694"/>
    </source>
</evidence>
<comment type="catalytic activity">
    <reaction evidence="9">
        <text>2 5-aminolevulinate = porphobilinogen + 2 H2O + H(+)</text>
        <dbReference type="Rhea" id="RHEA:24064"/>
        <dbReference type="ChEBI" id="CHEBI:15377"/>
        <dbReference type="ChEBI" id="CHEBI:15378"/>
        <dbReference type="ChEBI" id="CHEBI:58126"/>
        <dbReference type="ChEBI" id="CHEBI:356416"/>
        <dbReference type="EC" id="4.2.1.24"/>
    </reaction>
</comment>
<feature type="binding site" evidence="12">
    <location>
        <position position="152"/>
    </location>
    <ligand>
        <name>Zn(2+)</name>
        <dbReference type="ChEBI" id="CHEBI:29105"/>
        <note>catalytic</note>
    </ligand>
</feature>
<keyword evidence="12" id="KW-0862">Zinc</keyword>
<keyword evidence="13" id="KW-0460">Magnesium</keyword>
<feature type="active site" description="Schiff-base intermediate with substrate" evidence="10">
    <location>
        <position position="229"/>
    </location>
</feature>
<dbReference type="Proteomes" id="UP000584867">
    <property type="component" value="Unassembled WGS sequence"/>
</dbReference>
<dbReference type="AlphaFoldDB" id="A0A7W8EAY9"/>
<name>A0A7W8EAY9_9BACT</name>
<dbReference type="InterPro" id="IPR001731">
    <property type="entry name" value="ALAD"/>
</dbReference>
<feature type="binding site" evidence="12">
    <location>
        <position position="150"/>
    </location>
    <ligand>
        <name>Zn(2+)</name>
        <dbReference type="ChEBI" id="CHEBI:29105"/>
        <note>catalytic</note>
    </ligand>
</feature>
<dbReference type="CDD" id="cd00384">
    <property type="entry name" value="ALAD_PBGS"/>
    <property type="match status" value="1"/>
</dbReference>
<comment type="caution">
    <text evidence="15">The sequence shown here is derived from an EMBL/GenBank/DDBJ whole genome shotgun (WGS) entry which is preliminary data.</text>
</comment>
<dbReference type="PIRSF" id="PIRSF001415">
    <property type="entry name" value="Porphbilin_synth"/>
    <property type="match status" value="1"/>
</dbReference>
<evidence type="ECO:0000313" key="16">
    <source>
        <dbReference type="Proteomes" id="UP000584867"/>
    </source>
</evidence>
<evidence type="ECO:0000256" key="5">
    <source>
        <dbReference type="ARBA" id="ARBA00023133"/>
    </source>
</evidence>
<comment type="pathway">
    <text evidence="1">Porphyrin-containing compound metabolism; protoporphyrin-IX biosynthesis; coproporphyrinogen-III from 5-aminolevulinate: step 1/4.</text>
</comment>
<evidence type="ECO:0000256" key="4">
    <source>
        <dbReference type="ARBA" id="ARBA00020771"/>
    </source>
</evidence>